<keyword evidence="2" id="KW-1185">Reference proteome</keyword>
<accession>F7NGB1</accession>
<gene>
    <name evidence="1" type="ORF">ALO_05473</name>
</gene>
<sequence length="39" mass="4495">MKIYYYKVDELELLITLLSFGPVVRVIGPNSLRTNLLRG</sequence>
<comment type="caution">
    <text evidence="1">The sequence shown here is derived from an EMBL/GenBank/DDBJ whole genome shotgun (WGS) entry which is preliminary data.</text>
</comment>
<dbReference type="Proteomes" id="UP000003240">
    <property type="component" value="Unassembled WGS sequence"/>
</dbReference>
<dbReference type="EMBL" id="AFGF01000041">
    <property type="protein sequence ID" value="EGO64904.1"/>
    <property type="molecule type" value="Genomic_DNA"/>
</dbReference>
<dbReference type="AlphaFoldDB" id="F7NGB1"/>
<protein>
    <submittedName>
        <fullName evidence="1">Uncharacterized protein</fullName>
    </submittedName>
</protein>
<evidence type="ECO:0000313" key="2">
    <source>
        <dbReference type="Proteomes" id="UP000003240"/>
    </source>
</evidence>
<evidence type="ECO:0000313" key="1">
    <source>
        <dbReference type="EMBL" id="EGO64904.1"/>
    </source>
</evidence>
<reference evidence="1 2" key="1">
    <citation type="journal article" date="2011" name="EMBO J.">
        <title>Structural diversity of bacterial flagellar motors.</title>
        <authorList>
            <person name="Chen S."/>
            <person name="Beeby M."/>
            <person name="Murphy G.E."/>
            <person name="Leadbetter J.R."/>
            <person name="Hendrixson D.R."/>
            <person name="Briegel A."/>
            <person name="Li Z."/>
            <person name="Shi J."/>
            <person name="Tocheva E.I."/>
            <person name="Muller A."/>
            <person name="Dobro M.J."/>
            <person name="Jensen G.J."/>
        </authorList>
    </citation>
    <scope>NUCLEOTIDE SEQUENCE [LARGE SCALE GENOMIC DNA]</scope>
    <source>
        <strain evidence="1 2">DSM 6540</strain>
    </source>
</reference>
<organism evidence="1 2">
    <name type="scientific">Acetonema longum DSM 6540</name>
    <dbReference type="NCBI Taxonomy" id="1009370"/>
    <lineage>
        <taxon>Bacteria</taxon>
        <taxon>Bacillati</taxon>
        <taxon>Bacillota</taxon>
        <taxon>Negativicutes</taxon>
        <taxon>Acetonemataceae</taxon>
        <taxon>Acetonema</taxon>
    </lineage>
</organism>
<proteinExistence type="predicted"/>
<name>F7NGB1_9FIRM</name>